<sequence>MKKTSNAEYADDRLIDLRQLDHLQFDDVHEAYHLDWSSMLLLMRWLHDGEDSTIVIDRRGRLLNVERRYSELISELSQEYHVYRNTMATLYKKTNAQSVGCVSGRHRLVPLTGLRNRSVIFICADNLSPHGFDSSRRGCSVLSFDGYDHQTIRVMINVAIDTIKRNLNAAAKISHALIEHLEMVRKNYEGERCCERHPDFNHLDDLHQLENRVRYEVLENALDSIANKLYGHPMDEEFKRLLKKQLIAPCDGTNH</sequence>
<dbReference type="AlphaFoldDB" id="A0A0R1NTL3"/>
<evidence type="ECO:0000313" key="2">
    <source>
        <dbReference type="Proteomes" id="UP000050901"/>
    </source>
</evidence>
<name>A0A0R1NTL3_LIMMU</name>
<dbReference type="PATRIC" id="fig|1423771.3.peg.1401"/>
<organism evidence="1 2">
    <name type="scientific">Limosilactobacillus mucosae DSM 13345</name>
    <dbReference type="NCBI Taxonomy" id="1423771"/>
    <lineage>
        <taxon>Bacteria</taxon>
        <taxon>Bacillati</taxon>
        <taxon>Bacillota</taxon>
        <taxon>Bacilli</taxon>
        <taxon>Lactobacillales</taxon>
        <taxon>Lactobacillaceae</taxon>
        <taxon>Limosilactobacillus</taxon>
    </lineage>
</organism>
<accession>A0A0R1NTL3</accession>
<dbReference type="RefSeq" id="WP_056968747.1">
    <property type="nucleotide sequence ID" value="NZ_AZEQ01000031.1"/>
</dbReference>
<protein>
    <submittedName>
        <fullName evidence="1">Uncharacterized protein</fullName>
    </submittedName>
</protein>
<comment type="caution">
    <text evidence="1">The sequence shown here is derived from an EMBL/GenBank/DDBJ whole genome shotgun (WGS) entry which is preliminary data.</text>
</comment>
<reference evidence="1 2" key="1">
    <citation type="journal article" date="2015" name="Genome Announc.">
        <title>Expanding the biotechnology potential of lactobacilli through comparative genomics of 213 strains and associated genera.</title>
        <authorList>
            <person name="Sun Z."/>
            <person name="Harris H.M."/>
            <person name="McCann A."/>
            <person name="Guo C."/>
            <person name="Argimon S."/>
            <person name="Zhang W."/>
            <person name="Yang X."/>
            <person name="Jeffery I.B."/>
            <person name="Cooney J.C."/>
            <person name="Kagawa T.F."/>
            <person name="Liu W."/>
            <person name="Song Y."/>
            <person name="Salvetti E."/>
            <person name="Wrobel A."/>
            <person name="Rasinkangas P."/>
            <person name="Parkhill J."/>
            <person name="Rea M.C."/>
            <person name="O'Sullivan O."/>
            <person name="Ritari J."/>
            <person name="Douillard F.P."/>
            <person name="Paul Ross R."/>
            <person name="Yang R."/>
            <person name="Briner A.E."/>
            <person name="Felis G.E."/>
            <person name="de Vos W.M."/>
            <person name="Barrangou R."/>
            <person name="Klaenhammer T.R."/>
            <person name="Caufield P.W."/>
            <person name="Cui Y."/>
            <person name="Zhang H."/>
            <person name="O'Toole P.W."/>
        </authorList>
    </citation>
    <scope>NUCLEOTIDE SEQUENCE [LARGE SCALE GENOMIC DNA]</scope>
    <source>
        <strain evidence="1 2">DSM 13345</strain>
    </source>
</reference>
<evidence type="ECO:0000313" key="1">
    <source>
        <dbReference type="EMBL" id="KRL23630.1"/>
    </source>
</evidence>
<dbReference type="EMBL" id="AZEQ01000031">
    <property type="protein sequence ID" value="KRL23630.1"/>
    <property type="molecule type" value="Genomic_DNA"/>
</dbReference>
<proteinExistence type="predicted"/>
<gene>
    <name evidence="1" type="ORF">FC47_GL001389</name>
</gene>
<dbReference type="Proteomes" id="UP000050901">
    <property type="component" value="Unassembled WGS sequence"/>
</dbReference>